<keyword evidence="1" id="KW-0812">Transmembrane</keyword>
<protein>
    <submittedName>
        <fullName evidence="2">ElaB/YqjD/DUF883 family membrane-anchored ribosome-binding protein</fullName>
    </submittedName>
</protein>
<reference evidence="2 3" key="1">
    <citation type="submission" date="2020-07" db="EMBL/GenBank/DDBJ databases">
        <title>Sequencing the genomes of 1000 actinobacteria strains.</title>
        <authorList>
            <person name="Klenk H.-P."/>
        </authorList>
    </citation>
    <scope>NUCLEOTIDE SEQUENCE [LARGE SCALE GENOMIC DNA]</scope>
    <source>
        <strain evidence="2 3">DSM 23141</strain>
    </source>
</reference>
<evidence type="ECO:0000313" key="2">
    <source>
        <dbReference type="EMBL" id="NYG97877.1"/>
    </source>
</evidence>
<keyword evidence="3" id="KW-1185">Reference proteome</keyword>
<comment type="caution">
    <text evidence="2">The sequence shown here is derived from an EMBL/GenBank/DDBJ whole genome shotgun (WGS) entry which is preliminary data.</text>
</comment>
<dbReference type="EMBL" id="JACBZY010000001">
    <property type="protein sequence ID" value="NYG97877.1"/>
    <property type="molecule type" value="Genomic_DNA"/>
</dbReference>
<evidence type="ECO:0000313" key="3">
    <source>
        <dbReference type="Proteomes" id="UP000553888"/>
    </source>
</evidence>
<feature type="transmembrane region" description="Helical" evidence="1">
    <location>
        <begin position="53"/>
        <end position="73"/>
    </location>
</feature>
<keyword evidence="1" id="KW-0472">Membrane</keyword>
<dbReference type="RefSeq" id="WP_179564867.1">
    <property type="nucleotide sequence ID" value="NZ_JACBZY010000001.1"/>
</dbReference>
<dbReference type="AlphaFoldDB" id="A0A852YDX8"/>
<sequence>MSSTDDARAAAAKARADLEQTLDAIEDKLNVPKRIGEVTKKAEVAYRDNPLPFVIGGAVAAITTVGLIAWGIFGSKRD</sequence>
<gene>
    <name evidence="2" type="ORF">BJ979_000503</name>
</gene>
<organism evidence="2 3">
    <name type="scientific">Schumannella luteola</name>
    <dbReference type="NCBI Taxonomy" id="472059"/>
    <lineage>
        <taxon>Bacteria</taxon>
        <taxon>Bacillati</taxon>
        <taxon>Actinomycetota</taxon>
        <taxon>Actinomycetes</taxon>
        <taxon>Micrococcales</taxon>
        <taxon>Microbacteriaceae</taxon>
        <taxon>Schumannella</taxon>
    </lineage>
</organism>
<proteinExistence type="predicted"/>
<accession>A0A852YDX8</accession>
<name>A0A852YDX8_9MICO</name>
<keyword evidence="1" id="KW-1133">Transmembrane helix</keyword>
<dbReference type="Proteomes" id="UP000553888">
    <property type="component" value="Unassembled WGS sequence"/>
</dbReference>
<evidence type="ECO:0000256" key="1">
    <source>
        <dbReference type="SAM" id="Phobius"/>
    </source>
</evidence>